<protein>
    <submittedName>
        <fullName evidence="2">DNA pilot protein</fullName>
    </submittedName>
</protein>
<name>A0A4P8PKD7_9VIRU</name>
<sequence>MRPSYACLRRARSHRSFLTRRYKLQNHPEGACPEDARPLPYFLNRPASSFLPSSVERLTEENSCFPEQTRGRSDMKKPSRYYKIFGVDDMLMGAAISGVGSGITSLFNMNSTEKTNEANAQQAQMNRDFQERMSNTAYQRGMSDMKAAGLNPILAYQKGGASSPSGAQAALTAPKIEGNPVGEALNTGLAMRRATQELANMQETQRNINADTSLKDANTAKTAAERMIVQENLSEAQLRKLNAETDKASAGHTAYQVLRKAGNYSEQAARSYEPLANSASKFIPKLGSNAPKETTRSGSRWNDKGEVNHYQDSTFSQRWKGH</sequence>
<organism evidence="2">
    <name type="scientific">Blackfly microvirus SF02</name>
    <dbReference type="NCBI Taxonomy" id="2576452"/>
    <lineage>
        <taxon>Viruses</taxon>
        <taxon>Monodnaviria</taxon>
        <taxon>Sangervirae</taxon>
        <taxon>Phixviricota</taxon>
        <taxon>Malgrandaviricetes</taxon>
        <taxon>Petitvirales</taxon>
        <taxon>Microviridae</taxon>
        <taxon>Microvirus</taxon>
    </lineage>
</organism>
<reference evidence="2" key="1">
    <citation type="submission" date="2018-12" db="EMBL/GenBank/DDBJ databases">
        <title>Singled stranded DNA viruses identified in blackflies (Austrosimulium ungulatum) sampled in New Zealand.</title>
        <authorList>
            <person name="Kraberger S."/>
            <person name="Fontenele R.S."/>
            <person name="Schmidlin K."/>
            <person name="Walters M."/>
            <person name="Varsani A."/>
        </authorList>
    </citation>
    <scope>NUCLEOTIDE SEQUENCE [LARGE SCALE GENOMIC DNA]</scope>
    <source>
        <strain evidence="2">104</strain>
    </source>
</reference>
<proteinExistence type="predicted"/>
<evidence type="ECO:0000313" key="2">
    <source>
        <dbReference type="EMBL" id="QCQ84849.1"/>
    </source>
</evidence>
<accession>A0A4P8PKD7</accession>
<dbReference type="EMBL" id="MK249178">
    <property type="protein sequence ID" value="QCQ84849.1"/>
    <property type="molecule type" value="Genomic_DNA"/>
</dbReference>
<feature type="compositionally biased region" description="Polar residues" evidence="1">
    <location>
        <begin position="310"/>
        <end position="322"/>
    </location>
</feature>
<feature type="region of interest" description="Disordered" evidence="1">
    <location>
        <begin position="279"/>
        <end position="322"/>
    </location>
</feature>
<dbReference type="Proteomes" id="UP000322145">
    <property type="component" value="Segment"/>
</dbReference>
<evidence type="ECO:0000256" key="1">
    <source>
        <dbReference type="SAM" id="MobiDB-lite"/>
    </source>
</evidence>